<dbReference type="SUPFAM" id="SSF50729">
    <property type="entry name" value="PH domain-like"/>
    <property type="match status" value="1"/>
</dbReference>
<gene>
    <name evidence="3" type="primary">LOC108560199</name>
</gene>
<feature type="domain" description="PH" evidence="1">
    <location>
        <begin position="25"/>
        <end position="151"/>
    </location>
</feature>
<dbReference type="InterPro" id="IPR001849">
    <property type="entry name" value="PH_domain"/>
</dbReference>
<evidence type="ECO:0000259" key="1">
    <source>
        <dbReference type="Pfam" id="PF16457"/>
    </source>
</evidence>
<evidence type="ECO:0000313" key="3">
    <source>
        <dbReference type="RefSeq" id="XP_017773144.1"/>
    </source>
</evidence>
<dbReference type="Pfam" id="PF16457">
    <property type="entry name" value="PH_12"/>
    <property type="match status" value="1"/>
</dbReference>
<accession>A0ABM1MEZ4</accession>
<evidence type="ECO:0000313" key="2">
    <source>
        <dbReference type="Proteomes" id="UP000695000"/>
    </source>
</evidence>
<reference evidence="3" key="1">
    <citation type="submission" date="2025-08" db="UniProtKB">
        <authorList>
            <consortium name="RefSeq"/>
        </authorList>
    </citation>
    <scope>IDENTIFICATION</scope>
    <source>
        <tissue evidence="3">Whole Larva</tissue>
    </source>
</reference>
<name>A0ABM1MEZ4_NICVS</name>
<keyword evidence="2" id="KW-1185">Reference proteome</keyword>
<sequence>MLSTNPCILELSSQFAEANKELINCQRMTVMKKGQMFYKYPTRYSTNKTMTLLKSKPKMFHLKLSMNEKCLELEEQDQKVEDRNKSVIDIASIRHLVIGQACQHIQNASVSSDKSELVFSLMLLENVNHDFCANTRQIANYWIDGLNILMGNPPCSVDYEKELKDITDMDTSLHLLELQNVAIPHLPPPIPATTPTLPFLI</sequence>
<dbReference type="Proteomes" id="UP000695000">
    <property type="component" value="Unplaced"/>
</dbReference>
<organism evidence="2 3">
    <name type="scientific">Nicrophorus vespilloides</name>
    <name type="common">Boreal carrion beetle</name>
    <dbReference type="NCBI Taxonomy" id="110193"/>
    <lineage>
        <taxon>Eukaryota</taxon>
        <taxon>Metazoa</taxon>
        <taxon>Ecdysozoa</taxon>
        <taxon>Arthropoda</taxon>
        <taxon>Hexapoda</taxon>
        <taxon>Insecta</taxon>
        <taxon>Pterygota</taxon>
        <taxon>Neoptera</taxon>
        <taxon>Endopterygota</taxon>
        <taxon>Coleoptera</taxon>
        <taxon>Polyphaga</taxon>
        <taxon>Staphyliniformia</taxon>
        <taxon>Silphidae</taxon>
        <taxon>Nicrophorinae</taxon>
        <taxon>Nicrophorus</taxon>
    </lineage>
</organism>
<dbReference type="RefSeq" id="XP_017773144.1">
    <property type="nucleotide sequence ID" value="XM_017917655.1"/>
</dbReference>
<dbReference type="GeneID" id="108560199"/>
<proteinExistence type="predicted"/>
<dbReference type="InterPro" id="IPR011993">
    <property type="entry name" value="PH-like_dom_sf"/>
</dbReference>
<protein>
    <submittedName>
        <fullName evidence="3">Engulfment and cell motility protein 2-like</fullName>
    </submittedName>
</protein>
<dbReference type="Gene3D" id="2.30.29.30">
    <property type="entry name" value="Pleckstrin-homology domain (PH domain)/Phosphotyrosine-binding domain (PTB)"/>
    <property type="match status" value="1"/>
</dbReference>